<reference evidence="31" key="1">
    <citation type="submission" date="2016-10" db="EMBL/GenBank/DDBJ databases">
        <authorList>
            <person name="Varghese N."/>
        </authorList>
    </citation>
    <scope>NUCLEOTIDE SEQUENCE [LARGE SCALE GENOMIC DNA]</scope>
    <source>
        <strain evidence="31">Nsp8</strain>
    </source>
</reference>
<evidence type="ECO:0000256" key="1">
    <source>
        <dbReference type="ARBA" id="ARBA00001700"/>
    </source>
</evidence>
<evidence type="ECO:0000256" key="13">
    <source>
        <dbReference type="ARBA" id="ARBA00022723"/>
    </source>
</evidence>
<evidence type="ECO:0000256" key="24">
    <source>
        <dbReference type="PROSITE-ProRule" id="PRU00333"/>
    </source>
</evidence>
<evidence type="ECO:0000259" key="25">
    <source>
        <dbReference type="PROSITE" id="PS50970"/>
    </source>
</evidence>
<dbReference type="FunFam" id="3.20.20.330:FF:000001">
    <property type="entry name" value="Methionine synthase"/>
    <property type="match status" value="1"/>
</dbReference>
<dbReference type="GO" id="GO:0005829">
    <property type="term" value="C:cytosol"/>
    <property type="evidence" value="ECO:0007669"/>
    <property type="project" value="TreeGrafter"/>
</dbReference>
<dbReference type="PIRSF" id="PIRSF000381">
    <property type="entry name" value="MetH"/>
    <property type="match status" value="1"/>
</dbReference>
<dbReference type="InterPro" id="IPR036594">
    <property type="entry name" value="Meth_synthase_dom"/>
</dbReference>
<keyword evidence="9 21" id="KW-0028">Amino-acid biosynthesis</keyword>
<dbReference type="PROSITE" id="PS50974">
    <property type="entry name" value="ADOMET_ACTIVATION"/>
    <property type="match status" value="1"/>
</dbReference>
<evidence type="ECO:0000259" key="26">
    <source>
        <dbReference type="PROSITE" id="PS50972"/>
    </source>
</evidence>
<feature type="binding site" evidence="22 24">
    <location>
        <position position="288"/>
    </location>
    <ligand>
        <name>Zn(2+)</name>
        <dbReference type="ChEBI" id="CHEBI:29105"/>
    </ligand>
</feature>
<evidence type="ECO:0000256" key="5">
    <source>
        <dbReference type="ARBA" id="ARBA00010398"/>
    </source>
</evidence>
<dbReference type="Pfam" id="PF00809">
    <property type="entry name" value="Pterin_bind"/>
    <property type="match status" value="1"/>
</dbReference>
<dbReference type="SMART" id="SM01018">
    <property type="entry name" value="B12-binding_2"/>
    <property type="match status" value="1"/>
</dbReference>
<evidence type="ECO:0000256" key="17">
    <source>
        <dbReference type="ARBA" id="ARBA00023285"/>
    </source>
</evidence>
<dbReference type="PROSITE" id="PS50972">
    <property type="entry name" value="PTERIN_BINDING"/>
    <property type="match status" value="1"/>
</dbReference>
<evidence type="ECO:0000256" key="6">
    <source>
        <dbReference type="ARBA" id="ARBA00012032"/>
    </source>
</evidence>
<dbReference type="Gene3D" id="3.40.50.280">
    <property type="entry name" value="Cobalamin-binding domain"/>
    <property type="match status" value="1"/>
</dbReference>
<dbReference type="UniPathway" id="UPA00051">
    <property type="reaction ID" value="UER00081"/>
</dbReference>
<evidence type="ECO:0000256" key="8">
    <source>
        <dbReference type="ARBA" id="ARBA00022603"/>
    </source>
</evidence>
<evidence type="ECO:0000256" key="19">
    <source>
        <dbReference type="ARBA" id="ARBA00031040"/>
    </source>
</evidence>
<feature type="binding site" description="axial binding residue" evidence="22">
    <location>
        <position position="812"/>
    </location>
    <ligand>
        <name>methylcob(III)alamin</name>
        <dbReference type="ChEBI" id="CHEBI:28115"/>
    </ligand>
    <ligandPart>
        <name>Co</name>
        <dbReference type="ChEBI" id="CHEBI:27638"/>
    </ligandPart>
</feature>
<evidence type="ECO:0000256" key="22">
    <source>
        <dbReference type="PIRSR" id="PIRSR000381-1"/>
    </source>
</evidence>
<dbReference type="InterPro" id="IPR000489">
    <property type="entry name" value="Pterin-binding_dom"/>
</dbReference>
<feature type="domain" description="B12-binding" evidence="28">
    <location>
        <begin position="799"/>
        <end position="934"/>
    </location>
</feature>
<evidence type="ECO:0000256" key="16">
    <source>
        <dbReference type="ARBA" id="ARBA00023167"/>
    </source>
</evidence>
<dbReference type="eggNOG" id="COG1410">
    <property type="taxonomic scope" value="Bacteria"/>
</dbReference>
<keyword evidence="11 21" id="KW-0808">Transferase</keyword>
<dbReference type="EC" id="2.1.1.13" evidence="6 20"/>
<sequence length="1283" mass="140833">MRACLTALSVAGCHLPNRAKSQFWAGVIESSLHLKRSGAMNETTRTRLLEDLLARRILMLDGAMGTMIQSHKLNEADYRGTRFADFPHDLRGNNDLLTLTQPQVIRSIHDGYLEAGADIIETNTFNSNAASMSDYHMQDMVYELNSAAARLAKEATQAMEAKTPDKPRFVAGVLGPTTKTASISPDVNDPGFRGITFDQLVVDYSESIRGLVDGGADILLVETIFDTLNAKAALFAVDQYFETHGIRLPIMISATITDASGRTLSGQTPEAFWNSVSNARPLSVGLNCALGAELMRPYIEELSRVAGVYVSAHPNAGLPNPLAETGYDESPEYTAGLIKDFAQSGFVNIVGGCCGTTPAHIKAIADAVSDIAPRTVPDIPKKLRLSGLEPLAISDDSLFVNVGERTNVTGSKAFARLILNNNYADALSVARSQVENGAQIIDINMDEAMLDSQKAMVTFLNLVAAEPDISRVPIMIDSSKWSVIEAGLKCVQGKAVINSISLKEGEAEFIEHAKLARRYGAAVIVMAFDETGQADTLERKVEICKRCYNILVNQLDFPPEDIIFDPNVFAIATGIEEHNNYGVDFIEATRLIKQTLPYAKVSGGVSNVSFSFRGNEPVREAIHTAFLYHAVRAGMTMGIVNAGQLGVYSDIPKELLERVEDVLLNRQPKDGGEATPTERLVEFAESFKGKSKENTEDLAWRDEPLQQRLTHALVRGITTYIVEDTEEARLKVAEEGGRPIQVIEGPLMNGMGVVGDLFGSGKMFLPQVVKSARVMKQAVAHLLPFIEAEKKLLGDSRPKGKIVIATVKGDVHDIGKNIVTVVLQCNNYEVVNMGVMVPSAKILEMARQEQADMIGLSGLITPSLEEMAYVAKEMEREGFTIPLLIGGATTSRVHTAVKVAPHYSGITVWVPDASRAVGVCSNLLSEDLKPDYVKQVQAEYEKVRAQHKNKRGPAPMLSIADARKNAFKADWENYTPPEPEFIGVRSLRNYPLEKLIPFIDWTPFFQAWELSGRFPAILEDEVVGEAASSLYRDAQAMLKKIVEQKWLTANAVFGLFPANTVNSDDVEIYADKARTRVAMTFHNLRQQTTKPAGRPNLCLADFIAPKETGIRDAIGAFAVTAGMGIDARIKAYEEVNDDYSAIILKALADRLAEAFAEHMHWRVRREFWGFVKDENLSSEQMVAEEYRGIRPAPGYPACPDHTEKGALFEMLKAPENAGIIITESYAMVPTAAVSGFYFSHPDADYFAVGKIGKDQVEEYATRKGWTLEETEKWLAPVLAYERS</sequence>
<dbReference type="Proteomes" id="UP000183107">
    <property type="component" value="Unassembled WGS sequence"/>
</dbReference>
<evidence type="ECO:0000256" key="2">
    <source>
        <dbReference type="ARBA" id="ARBA00001947"/>
    </source>
</evidence>
<evidence type="ECO:0000256" key="15">
    <source>
        <dbReference type="ARBA" id="ARBA00022833"/>
    </source>
</evidence>
<dbReference type="GO" id="GO:0031419">
    <property type="term" value="F:cobalamin binding"/>
    <property type="evidence" value="ECO:0007669"/>
    <property type="project" value="UniProtKB-UniRule"/>
</dbReference>
<evidence type="ECO:0000313" key="30">
    <source>
        <dbReference type="EMBL" id="SFO07858.1"/>
    </source>
</evidence>
<dbReference type="SUPFAM" id="SSF56507">
    <property type="entry name" value="Methionine synthase activation domain-like"/>
    <property type="match status" value="1"/>
</dbReference>
<comment type="domain">
    <text evidence="21">Modular enzyme with four functionally distinct domains. The isolated Hcy-binding domain catalyzes methyl transfer from free methylcobalamin to homocysteine. The Hcy-binding domain in association with the pterin-binding domain catalyzes the methylation of cob(I)alamin by methyltetrahydrofolate and the methylation of homocysteine. The B12-binding domain binds the cofactor. The AdoMet activation domain binds S-adenosyl-L-methionine. Under aerobic conditions cob(I)alamin can be converted to inactive cob(II)alamin. Reductive methylation by S-adenosyl-L-methionine and flavodoxin regenerates methylcobalamin.</text>
</comment>
<dbReference type="PROSITE" id="PS51337">
    <property type="entry name" value="B12_BINDING_NTER"/>
    <property type="match status" value="1"/>
</dbReference>
<dbReference type="Gene3D" id="3.20.20.330">
    <property type="entry name" value="Homocysteine-binding-like domain"/>
    <property type="match status" value="1"/>
</dbReference>
<feature type="binding site" evidence="22 24">
    <location>
        <position position="353"/>
    </location>
    <ligand>
        <name>Zn(2+)</name>
        <dbReference type="ChEBI" id="CHEBI:29105"/>
    </ligand>
</feature>
<dbReference type="GO" id="GO:0008270">
    <property type="term" value="F:zinc ion binding"/>
    <property type="evidence" value="ECO:0007669"/>
    <property type="project" value="UniProtKB-UniRule"/>
</dbReference>
<dbReference type="GO" id="GO:0046653">
    <property type="term" value="P:tetrahydrofolate metabolic process"/>
    <property type="evidence" value="ECO:0007669"/>
    <property type="project" value="TreeGrafter"/>
</dbReference>
<keyword evidence="15 21" id="KW-0862">Zinc</keyword>
<dbReference type="InterPro" id="IPR003726">
    <property type="entry name" value="HCY_dom"/>
</dbReference>
<dbReference type="EMBL" id="FOVJ01000007">
    <property type="protein sequence ID" value="SFO07858.1"/>
    <property type="molecule type" value="Genomic_DNA"/>
</dbReference>
<dbReference type="FunFam" id="3.40.50.280:FF:000001">
    <property type="entry name" value="Methionine synthase"/>
    <property type="match status" value="1"/>
</dbReference>
<keyword evidence="31" id="KW-1185">Reference proteome</keyword>
<evidence type="ECO:0000256" key="18">
    <source>
        <dbReference type="ARBA" id="ARBA00025552"/>
    </source>
</evidence>
<dbReference type="Gene3D" id="3.10.196.10">
    <property type="entry name" value="Vitamin B12-dependent methionine synthase, activation domain"/>
    <property type="match status" value="1"/>
</dbReference>
<keyword evidence="10 21" id="KW-0846">Cobalamin</keyword>
<evidence type="ECO:0000256" key="7">
    <source>
        <dbReference type="ARBA" id="ARBA00013998"/>
    </source>
</evidence>
<feature type="domain" description="Hcy-binding" evidence="25">
    <location>
        <begin position="46"/>
        <end position="368"/>
    </location>
</feature>
<feature type="binding site" evidence="23">
    <location>
        <begin position="1245"/>
        <end position="1246"/>
    </location>
    <ligand>
        <name>S-adenosyl-L-methionine</name>
        <dbReference type="ChEBI" id="CHEBI:59789"/>
    </ligand>
</feature>
<feature type="binding site" evidence="22 24">
    <location>
        <position position="354"/>
    </location>
    <ligand>
        <name>Zn(2+)</name>
        <dbReference type="ChEBI" id="CHEBI:29105"/>
    </ligand>
</feature>
<evidence type="ECO:0000259" key="28">
    <source>
        <dbReference type="PROSITE" id="PS51332"/>
    </source>
</evidence>
<keyword evidence="17 21" id="KW-0170">Cobalt</keyword>
<dbReference type="GO" id="GO:0050667">
    <property type="term" value="P:homocysteine metabolic process"/>
    <property type="evidence" value="ECO:0007669"/>
    <property type="project" value="TreeGrafter"/>
</dbReference>
<dbReference type="CDD" id="cd02069">
    <property type="entry name" value="methionine_synthase_B12_BD"/>
    <property type="match status" value="1"/>
</dbReference>
<evidence type="ECO:0000256" key="4">
    <source>
        <dbReference type="ARBA" id="ARBA00005178"/>
    </source>
</evidence>
<dbReference type="SUPFAM" id="SSF51717">
    <property type="entry name" value="Dihydropteroate synthetase-like"/>
    <property type="match status" value="1"/>
</dbReference>
<name>A0A1I5E8A1_9PROT</name>
<evidence type="ECO:0000256" key="23">
    <source>
        <dbReference type="PIRSR" id="PIRSR000381-2"/>
    </source>
</evidence>
<feature type="binding site" evidence="23">
    <location>
        <position position="744"/>
    </location>
    <ligand>
        <name>methylcob(III)alamin</name>
        <dbReference type="ChEBI" id="CHEBI:28115"/>
    </ligand>
</feature>
<dbReference type="SUPFAM" id="SSF52242">
    <property type="entry name" value="Cobalamin (vitamin B12)-binding domain"/>
    <property type="match status" value="1"/>
</dbReference>
<dbReference type="STRING" id="1266925.GCA_000619905_01565"/>
<evidence type="ECO:0000313" key="31">
    <source>
        <dbReference type="Proteomes" id="UP000183107"/>
    </source>
</evidence>
<feature type="binding site" evidence="23">
    <location>
        <position position="1000"/>
    </location>
    <ligand>
        <name>S-adenosyl-L-methionine</name>
        <dbReference type="ChEBI" id="CHEBI:59789"/>
    </ligand>
</feature>
<dbReference type="eggNOG" id="COG0646">
    <property type="taxonomic scope" value="Bacteria"/>
</dbReference>
<dbReference type="NCBIfam" id="TIGR02082">
    <property type="entry name" value="metH"/>
    <property type="match status" value="1"/>
</dbReference>
<comment type="pathway">
    <text evidence="4 21">Amino-acid biosynthesis; L-methionine biosynthesis via de novo pathway; L-methionine from L-homocysteine (MetH route): step 1/1.</text>
</comment>
<organism evidence="30 31">
    <name type="scientific">Nitrosospira briensis</name>
    <dbReference type="NCBI Taxonomy" id="35799"/>
    <lineage>
        <taxon>Bacteria</taxon>
        <taxon>Pseudomonadati</taxon>
        <taxon>Pseudomonadota</taxon>
        <taxon>Betaproteobacteria</taxon>
        <taxon>Nitrosomonadales</taxon>
        <taxon>Nitrosomonadaceae</taxon>
        <taxon>Nitrosospira</taxon>
    </lineage>
</organism>
<dbReference type="CDD" id="cd00740">
    <property type="entry name" value="MeTr"/>
    <property type="match status" value="1"/>
</dbReference>
<dbReference type="SUPFAM" id="SSF47644">
    <property type="entry name" value="Methionine synthase domain"/>
    <property type="match status" value="1"/>
</dbReference>
<dbReference type="Pfam" id="PF02310">
    <property type="entry name" value="B12-binding"/>
    <property type="match status" value="1"/>
</dbReference>
<keyword evidence="16 21" id="KW-0486">Methionine biosynthesis</keyword>
<dbReference type="InterPro" id="IPR004223">
    <property type="entry name" value="VitB12-dep_Met_synth_activ_dom"/>
</dbReference>
<comment type="catalytic activity">
    <reaction evidence="1 21">
        <text>(6S)-5-methyl-5,6,7,8-tetrahydrofolate + L-homocysteine = (6S)-5,6,7,8-tetrahydrofolate + L-methionine</text>
        <dbReference type="Rhea" id="RHEA:11172"/>
        <dbReference type="ChEBI" id="CHEBI:18608"/>
        <dbReference type="ChEBI" id="CHEBI:57453"/>
        <dbReference type="ChEBI" id="CHEBI:57844"/>
        <dbReference type="ChEBI" id="CHEBI:58199"/>
        <dbReference type="EC" id="2.1.1.13"/>
    </reaction>
</comment>
<feature type="domain" description="Pterin-binding" evidence="26">
    <location>
        <begin position="399"/>
        <end position="660"/>
    </location>
</feature>
<dbReference type="Gene3D" id="1.10.288.10">
    <property type="entry name" value="Cobalamin-dependent Methionine Synthase, domain 2"/>
    <property type="match status" value="1"/>
</dbReference>
<dbReference type="InterPro" id="IPR003759">
    <property type="entry name" value="Cbl-bd_cap"/>
</dbReference>
<evidence type="ECO:0000256" key="12">
    <source>
        <dbReference type="ARBA" id="ARBA00022691"/>
    </source>
</evidence>
<dbReference type="PANTHER" id="PTHR45833:SF1">
    <property type="entry name" value="METHIONINE SYNTHASE"/>
    <property type="match status" value="1"/>
</dbReference>
<feature type="binding site" evidence="23">
    <location>
        <position position="1190"/>
    </location>
    <ligand>
        <name>S-adenosyl-L-methionine</name>
        <dbReference type="ChEBI" id="CHEBI:59789"/>
    </ligand>
</feature>
<protein>
    <recommendedName>
        <fullName evidence="7 20">Methionine synthase</fullName>
        <ecNumber evidence="6 20">2.1.1.13</ecNumber>
    </recommendedName>
    <alternativeName>
        <fullName evidence="19 21">5-methyltetrahydrofolate--homocysteine methyltransferase</fullName>
    </alternativeName>
</protein>
<dbReference type="PROSITE" id="PS51332">
    <property type="entry name" value="B12_BINDING"/>
    <property type="match status" value="1"/>
</dbReference>
<dbReference type="Pfam" id="PF02607">
    <property type="entry name" value="B12-binding_2"/>
    <property type="match status" value="1"/>
</dbReference>
<keyword evidence="12 21" id="KW-0949">S-adenosyl-L-methionine</keyword>
<keyword evidence="13 21" id="KW-0479">Metal-binding</keyword>
<evidence type="ECO:0000256" key="21">
    <source>
        <dbReference type="PIRNR" id="PIRNR000381"/>
    </source>
</evidence>
<dbReference type="SUPFAM" id="SSF82282">
    <property type="entry name" value="Homocysteine S-methyltransferase"/>
    <property type="match status" value="1"/>
</dbReference>
<comment type="cofactor">
    <cofactor evidence="3 21 22">
        <name>methylcob(III)alamin</name>
        <dbReference type="ChEBI" id="CHEBI:28115"/>
    </cofactor>
</comment>
<dbReference type="InterPro" id="IPR050554">
    <property type="entry name" value="Met_Synthase/Corrinoid"/>
</dbReference>
<evidence type="ECO:0000256" key="20">
    <source>
        <dbReference type="NCBIfam" id="TIGR02082"/>
    </source>
</evidence>
<keyword evidence="8 21" id="KW-0489">Methyltransferase</keyword>
<dbReference type="InterPro" id="IPR037010">
    <property type="entry name" value="VitB12-dep_Met_synth_activ_sf"/>
</dbReference>
<accession>A0A1I5E8A1</accession>
<comment type="function">
    <text evidence="18 21">Catalyzes the transfer of a methyl group from methyl-cobalamin to homocysteine, yielding enzyme-bound cob(I)alamin and methionine. Subsequently, remethylates the cofactor using methyltetrahydrofolate.</text>
</comment>
<dbReference type="InterPro" id="IPR011005">
    <property type="entry name" value="Dihydropteroate_synth-like_sf"/>
</dbReference>
<dbReference type="Pfam" id="PF02965">
    <property type="entry name" value="Met_synt_B12"/>
    <property type="match status" value="1"/>
</dbReference>
<feature type="binding site" evidence="23">
    <location>
        <position position="857"/>
    </location>
    <ligand>
        <name>methylcob(III)alamin</name>
        <dbReference type="ChEBI" id="CHEBI:28115"/>
    </ligand>
</feature>
<comment type="similarity">
    <text evidence="5">Belongs to the vitamin-B12 dependent methionine synthase family.</text>
</comment>
<dbReference type="FunFam" id="1.10.1240.10:FF:000001">
    <property type="entry name" value="Methionine synthase"/>
    <property type="match status" value="1"/>
</dbReference>
<dbReference type="InterPro" id="IPR011822">
    <property type="entry name" value="MetH"/>
</dbReference>
<evidence type="ECO:0000256" key="11">
    <source>
        <dbReference type="ARBA" id="ARBA00022679"/>
    </source>
</evidence>
<feature type="binding site" evidence="23">
    <location>
        <position position="913"/>
    </location>
    <ligand>
        <name>methylcob(III)alamin</name>
        <dbReference type="ChEBI" id="CHEBI:28115"/>
    </ligand>
</feature>
<proteinExistence type="inferred from homology"/>
<dbReference type="InterPro" id="IPR033706">
    <property type="entry name" value="Met_synthase_B12-bd"/>
</dbReference>
<dbReference type="NCBIfam" id="NF007024">
    <property type="entry name" value="PRK09490.1"/>
    <property type="match status" value="1"/>
</dbReference>
<dbReference type="Pfam" id="PF02574">
    <property type="entry name" value="S-methyl_trans"/>
    <property type="match status" value="1"/>
</dbReference>
<dbReference type="InterPro" id="IPR036724">
    <property type="entry name" value="Cobalamin-bd_sf"/>
</dbReference>
<dbReference type="Gene3D" id="1.10.1240.10">
    <property type="entry name" value="Methionine synthase domain"/>
    <property type="match status" value="1"/>
</dbReference>
<dbReference type="PROSITE" id="PS50970">
    <property type="entry name" value="HCY"/>
    <property type="match status" value="1"/>
</dbReference>
<feature type="domain" description="AdoMet activation" evidence="27">
    <location>
        <begin position="950"/>
        <end position="1283"/>
    </location>
</feature>
<evidence type="ECO:0000256" key="9">
    <source>
        <dbReference type="ARBA" id="ARBA00022605"/>
    </source>
</evidence>
<evidence type="ECO:0000256" key="10">
    <source>
        <dbReference type="ARBA" id="ARBA00022628"/>
    </source>
</evidence>
<dbReference type="GO" id="GO:0008705">
    <property type="term" value="F:methionine synthase activity"/>
    <property type="evidence" value="ECO:0007669"/>
    <property type="project" value="UniProtKB-UniRule"/>
</dbReference>
<dbReference type="InterPro" id="IPR036589">
    <property type="entry name" value="HCY_dom_sf"/>
</dbReference>
<evidence type="ECO:0000259" key="27">
    <source>
        <dbReference type="PROSITE" id="PS50974"/>
    </source>
</evidence>
<gene>
    <name evidence="30" type="ORF">SAMN05216386_2550</name>
</gene>
<dbReference type="Gene3D" id="3.20.20.20">
    <property type="entry name" value="Dihydropteroate synthase-like"/>
    <property type="match status" value="1"/>
</dbReference>
<dbReference type="GO" id="GO:0032259">
    <property type="term" value="P:methylation"/>
    <property type="evidence" value="ECO:0007669"/>
    <property type="project" value="UniProtKB-KW"/>
</dbReference>
<evidence type="ECO:0000259" key="29">
    <source>
        <dbReference type="PROSITE" id="PS51337"/>
    </source>
</evidence>
<comment type="cofactor">
    <cofactor evidence="2 21 24">
        <name>Zn(2+)</name>
        <dbReference type="ChEBI" id="CHEBI:29105"/>
    </cofactor>
</comment>
<dbReference type="PANTHER" id="PTHR45833">
    <property type="entry name" value="METHIONINE SYNTHASE"/>
    <property type="match status" value="1"/>
</dbReference>
<feature type="binding site" evidence="23">
    <location>
        <position position="861"/>
    </location>
    <ligand>
        <name>methylcob(III)alamin</name>
        <dbReference type="ChEBI" id="CHEBI:28115"/>
    </ligand>
</feature>
<dbReference type="FunFam" id="3.20.20.20:FF:000002">
    <property type="entry name" value="Methionine synthase"/>
    <property type="match status" value="1"/>
</dbReference>
<evidence type="ECO:0000256" key="14">
    <source>
        <dbReference type="ARBA" id="ARBA00022737"/>
    </source>
</evidence>
<keyword evidence="14" id="KW-0677">Repeat</keyword>
<evidence type="ECO:0000256" key="3">
    <source>
        <dbReference type="ARBA" id="ARBA00001956"/>
    </source>
</evidence>
<dbReference type="InterPro" id="IPR006158">
    <property type="entry name" value="Cobalamin-bd"/>
</dbReference>
<feature type="binding site" evidence="23">
    <location>
        <begin position="809"/>
        <end position="813"/>
    </location>
    <ligand>
        <name>methylcob(III)alamin</name>
        <dbReference type="ChEBI" id="CHEBI:28115"/>
    </ligand>
</feature>
<feature type="domain" description="B12-binding N-terminal" evidence="29">
    <location>
        <begin position="696"/>
        <end position="794"/>
    </location>
</feature>